<dbReference type="RefSeq" id="XP_067695217.1">
    <property type="nucleotide sequence ID" value="XM_067838831.1"/>
</dbReference>
<dbReference type="AlphaFoldDB" id="A0A836H0C8"/>
<proteinExistence type="predicted"/>
<feature type="compositionally biased region" description="Low complexity" evidence="1">
    <location>
        <begin position="38"/>
        <end position="52"/>
    </location>
</feature>
<reference evidence="2 3" key="1">
    <citation type="submission" date="2021-02" db="EMBL/GenBank/DDBJ databases">
        <title>Leishmania (Mundinia) enrietti genome sequencing and assembly.</title>
        <authorList>
            <person name="Almutairi H."/>
            <person name="Gatherer D."/>
        </authorList>
    </citation>
    <scope>NUCLEOTIDE SEQUENCE [LARGE SCALE GENOMIC DNA]</scope>
    <source>
        <strain evidence="2">CUR178</strain>
    </source>
</reference>
<sequence>MAASPGCGSRVSQPGSTVVQGVGFAPPHPQSASQNYAQRLRAQQRRQQQCKQQFIHTATTTAGVAGRY</sequence>
<dbReference type="KEGG" id="lenr:94174341"/>
<gene>
    <name evidence="2" type="ORF">CUR178_07182</name>
</gene>
<evidence type="ECO:0000313" key="2">
    <source>
        <dbReference type="EMBL" id="KAG5484591.1"/>
    </source>
</evidence>
<accession>A0A836H0C8</accession>
<keyword evidence="3" id="KW-1185">Reference proteome</keyword>
<name>A0A836H0C8_LEIEN</name>
<evidence type="ECO:0000256" key="1">
    <source>
        <dbReference type="SAM" id="MobiDB-lite"/>
    </source>
</evidence>
<comment type="caution">
    <text evidence="2">The sequence shown here is derived from an EMBL/GenBank/DDBJ whole genome shotgun (WGS) entry which is preliminary data.</text>
</comment>
<evidence type="ECO:0000313" key="3">
    <source>
        <dbReference type="Proteomes" id="UP000674179"/>
    </source>
</evidence>
<feature type="region of interest" description="Disordered" evidence="1">
    <location>
        <begin position="1"/>
        <end position="52"/>
    </location>
</feature>
<feature type="compositionally biased region" description="Polar residues" evidence="1">
    <location>
        <begin position="10"/>
        <end position="19"/>
    </location>
</feature>
<dbReference type="GeneID" id="94174341"/>
<dbReference type="Proteomes" id="UP000674179">
    <property type="component" value="Chromosome 9"/>
</dbReference>
<organism evidence="2 3">
    <name type="scientific">Leishmania enriettii</name>
    <dbReference type="NCBI Taxonomy" id="5663"/>
    <lineage>
        <taxon>Eukaryota</taxon>
        <taxon>Discoba</taxon>
        <taxon>Euglenozoa</taxon>
        <taxon>Kinetoplastea</taxon>
        <taxon>Metakinetoplastina</taxon>
        <taxon>Trypanosomatida</taxon>
        <taxon>Trypanosomatidae</taxon>
        <taxon>Leishmaniinae</taxon>
        <taxon>Leishmania</taxon>
    </lineage>
</organism>
<dbReference type="EMBL" id="JAFHKP010000009">
    <property type="protein sequence ID" value="KAG5484591.1"/>
    <property type="molecule type" value="Genomic_DNA"/>
</dbReference>
<protein>
    <submittedName>
        <fullName evidence="2">Uncharacterized protein</fullName>
    </submittedName>
</protein>